<dbReference type="SMART" id="SM01234">
    <property type="entry name" value="Haemolytic"/>
    <property type="match status" value="1"/>
</dbReference>
<reference evidence="2" key="2">
    <citation type="journal article" date="2021" name="Microbiome">
        <title>Successional dynamics and alternative stable states in a saline activated sludge microbial community over 9 years.</title>
        <authorList>
            <person name="Wang Y."/>
            <person name="Ye J."/>
            <person name="Ju F."/>
            <person name="Liu L."/>
            <person name="Boyd J.A."/>
            <person name="Deng Y."/>
            <person name="Parks D.H."/>
            <person name="Jiang X."/>
            <person name="Yin X."/>
            <person name="Woodcroft B.J."/>
            <person name="Tyson G.W."/>
            <person name="Hugenholtz P."/>
            <person name="Polz M.F."/>
            <person name="Zhang T."/>
        </authorList>
    </citation>
    <scope>NUCLEOTIDE SEQUENCE</scope>
    <source>
        <strain evidence="2">HKST-UBA11</strain>
    </source>
</reference>
<dbReference type="HAMAP" id="MF_00386">
    <property type="entry name" value="UPF0161_YidD"/>
    <property type="match status" value="1"/>
</dbReference>
<dbReference type="NCBIfam" id="TIGR00278">
    <property type="entry name" value="membrane protein insertion efficiency factor YidD"/>
    <property type="match status" value="1"/>
</dbReference>
<dbReference type="PANTHER" id="PTHR33383">
    <property type="entry name" value="MEMBRANE PROTEIN INSERTION EFFICIENCY FACTOR-RELATED"/>
    <property type="match status" value="1"/>
</dbReference>
<reference evidence="2" key="1">
    <citation type="submission" date="2020-04" db="EMBL/GenBank/DDBJ databases">
        <authorList>
            <person name="Zhang T."/>
        </authorList>
    </citation>
    <scope>NUCLEOTIDE SEQUENCE</scope>
    <source>
        <strain evidence="2">HKST-UBA11</strain>
    </source>
</reference>
<name>A0A955L9I5_9BACT</name>
<keyword evidence="1" id="KW-0472">Membrane</keyword>
<sequence length="108" mass="12672">MKGNRNTTELHRKKILQTPKRVILFLIRMYQKTLSFDHSYWGKRTSYRVCVHYPSCSEYAYGAIEKHGVCKGVIMGSMRVLRCTPFARHRYDPVPETFMIKANPVDSE</sequence>
<comment type="subcellular location">
    <subcellularLocation>
        <location evidence="1">Cell membrane</location>
        <topology evidence="1">Peripheral membrane protein</topology>
        <orientation evidence="1">Cytoplasmic side</orientation>
    </subcellularLocation>
</comment>
<comment type="similarity">
    <text evidence="1">Belongs to the UPF0161 family.</text>
</comment>
<organism evidence="2 3">
    <name type="scientific">Candidatus Dojkabacteria bacterium</name>
    <dbReference type="NCBI Taxonomy" id="2099670"/>
    <lineage>
        <taxon>Bacteria</taxon>
        <taxon>Candidatus Dojkabacteria</taxon>
    </lineage>
</organism>
<dbReference type="AlphaFoldDB" id="A0A955L9I5"/>
<dbReference type="Proteomes" id="UP000754563">
    <property type="component" value="Unassembled WGS sequence"/>
</dbReference>
<comment type="caution">
    <text evidence="2">The sequence shown here is derived from an EMBL/GenBank/DDBJ whole genome shotgun (WGS) entry which is preliminary data.</text>
</comment>
<dbReference type="InterPro" id="IPR002696">
    <property type="entry name" value="Membr_insert_effic_factor_YidD"/>
</dbReference>
<evidence type="ECO:0000313" key="2">
    <source>
        <dbReference type="EMBL" id="MCA9386055.1"/>
    </source>
</evidence>
<dbReference type="Pfam" id="PF01809">
    <property type="entry name" value="YidD"/>
    <property type="match status" value="1"/>
</dbReference>
<keyword evidence="1" id="KW-1003">Cell membrane</keyword>
<accession>A0A955L9I5</accession>
<comment type="function">
    <text evidence="1">Could be involved in insertion of integral membrane proteins into the membrane.</text>
</comment>
<dbReference type="GO" id="GO:0005886">
    <property type="term" value="C:plasma membrane"/>
    <property type="evidence" value="ECO:0007669"/>
    <property type="project" value="UniProtKB-SubCell"/>
</dbReference>
<protein>
    <recommendedName>
        <fullName evidence="1">Putative membrane protein insertion efficiency factor</fullName>
    </recommendedName>
</protein>
<gene>
    <name evidence="2" type="primary">yidD</name>
    <name evidence="2" type="ORF">KC717_05395</name>
</gene>
<evidence type="ECO:0000313" key="3">
    <source>
        <dbReference type="Proteomes" id="UP000754563"/>
    </source>
</evidence>
<proteinExistence type="inferred from homology"/>
<dbReference type="PANTHER" id="PTHR33383:SF1">
    <property type="entry name" value="MEMBRANE PROTEIN INSERTION EFFICIENCY FACTOR-RELATED"/>
    <property type="match status" value="1"/>
</dbReference>
<dbReference type="EMBL" id="JAGQLH010000073">
    <property type="protein sequence ID" value="MCA9386055.1"/>
    <property type="molecule type" value="Genomic_DNA"/>
</dbReference>
<evidence type="ECO:0000256" key="1">
    <source>
        <dbReference type="HAMAP-Rule" id="MF_00386"/>
    </source>
</evidence>